<dbReference type="InterPro" id="IPR055438">
    <property type="entry name" value="AstE_AspA_cat"/>
</dbReference>
<dbReference type="FunFam" id="1.20.1220.12:FF:000001">
    <property type="entry name" value="Malate synthase"/>
    <property type="match status" value="1"/>
</dbReference>
<dbReference type="GO" id="GO:0005782">
    <property type="term" value="C:peroxisomal matrix"/>
    <property type="evidence" value="ECO:0007669"/>
    <property type="project" value="TreeGrafter"/>
</dbReference>
<evidence type="ECO:0000256" key="2">
    <source>
        <dbReference type="ARBA" id="ARBA00012636"/>
    </source>
</evidence>
<evidence type="ECO:0000256" key="6">
    <source>
        <dbReference type="ARBA" id="ARBA00022723"/>
    </source>
</evidence>
<dbReference type="GO" id="GO:0006097">
    <property type="term" value="P:glyoxylate cycle"/>
    <property type="evidence" value="ECO:0007669"/>
    <property type="project" value="UniProtKB-KW"/>
</dbReference>
<dbReference type="InParanoid" id="D3BVP6"/>
<keyword evidence="8" id="KW-0862">Zinc</keyword>
<keyword evidence="4" id="KW-0816">Tricarboxylic acid cycle</keyword>
<dbReference type="InterPro" id="IPR046363">
    <property type="entry name" value="MS_N_TIM-barrel_dom"/>
</dbReference>
<dbReference type="InterPro" id="IPR006252">
    <property type="entry name" value="Malate_synthA"/>
</dbReference>
<feature type="domain" description="Malate synthase TIM barrel" evidence="10">
    <location>
        <begin position="213"/>
        <end position="301"/>
    </location>
</feature>
<evidence type="ECO:0000256" key="3">
    <source>
        <dbReference type="ARBA" id="ARBA00022435"/>
    </source>
</evidence>
<dbReference type="Pfam" id="PF24827">
    <property type="entry name" value="AstE_AspA_cat"/>
    <property type="match status" value="1"/>
</dbReference>
<dbReference type="AlphaFoldDB" id="D3BVP6"/>
<dbReference type="SUPFAM" id="SSF51645">
    <property type="entry name" value="Malate synthase G"/>
    <property type="match status" value="1"/>
</dbReference>
<keyword evidence="5" id="KW-0808">Transferase</keyword>
<evidence type="ECO:0000259" key="12">
    <source>
        <dbReference type="Pfam" id="PF24827"/>
    </source>
</evidence>
<dbReference type="PANTHER" id="PTHR42902">
    <property type="entry name" value="MALATE SYNTHASE"/>
    <property type="match status" value="1"/>
</dbReference>
<organism evidence="13 14">
    <name type="scientific">Heterostelium pallidum (strain ATCC 26659 / Pp 5 / PN500)</name>
    <name type="common">Cellular slime mold</name>
    <name type="synonym">Polysphondylium pallidum</name>
    <dbReference type="NCBI Taxonomy" id="670386"/>
    <lineage>
        <taxon>Eukaryota</taxon>
        <taxon>Amoebozoa</taxon>
        <taxon>Evosea</taxon>
        <taxon>Eumycetozoa</taxon>
        <taxon>Dictyostelia</taxon>
        <taxon>Acytosteliales</taxon>
        <taxon>Acytosteliaceae</taxon>
        <taxon>Heterostelium</taxon>
    </lineage>
</organism>
<feature type="domain" description="Malate synthase C-terminal" evidence="11">
    <location>
        <begin position="329"/>
        <end position="438"/>
    </location>
</feature>
<dbReference type="Gene3D" id="3.20.20.360">
    <property type="entry name" value="Malate synthase, domain 3"/>
    <property type="match status" value="1"/>
</dbReference>
<keyword evidence="6" id="KW-0479">Metal-binding</keyword>
<dbReference type="Proteomes" id="UP000001396">
    <property type="component" value="Unassembled WGS sequence"/>
</dbReference>
<comment type="catalytic activity">
    <reaction evidence="9">
        <text>glyoxylate + acetyl-CoA + H2O = (S)-malate + CoA + H(+)</text>
        <dbReference type="Rhea" id="RHEA:18181"/>
        <dbReference type="ChEBI" id="CHEBI:15377"/>
        <dbReference type="ChEBI" id="CHEBI:15378"/>
        <dbReference type="ChEBI" id="CHEBI:15589"/>
        <dbReference type="ChEBI" id="CHEBI:36655"/>
        <dbReference type="ChEBI" id="CHEBI:57287"/>
        <dbReference type="ChEBI" id="CHEBI:57288"/>
        <dbReference type="EC" id="2.3.3.9"/>
    </reaction>
</comment>
<dbReference type="Gene3D" id="2.40.50.630">
    <property type="match status" value="1"/>
</dbReference>
<dbReference type="Gene3D" id="3.40.630.10">
    <property type="entry name" value="Zn peptidases"/>
    <property type="match status" value="1"/>
</dbReference>
<evidence type="ECO:0000256" key="9">
    <source>
        <dbReference type="ARBA" id="ARBA00047918"/>
    </source>
</evidence>
<dbReference type="STRING" id="670386.D3BVP6"/>
<evidence type="ECO:0000313" key="14">
    <source>
        <dbReference type="Proteomes" id="UP000001396"/>
    </source>
</evidence>
<proteinExistence type="predicted"/>
<dbReference type="EMBL" id="ADBJ01000063">
    <property type="protein sequence ID" value="EFA74549.1"/>
    <property type="molecule type" value="Genomic_DNA"/>
</dbReference>
<dbReference type="GeneID" id="31355581"/>
<dbReference type="SUPFAM" id="SSF53187">
    <property type="entry name" value="Zn-dependent exopeptidases"/>
    <property type="match status" value="1"/>
</dbReference>
<dbReference type="GO" id="GO:0016788">
    <property type="term" value="F:hydrolase activity, acting on ester bonds"/>
    <property type="evidence" value="ECO:0007669"/>
    <property type="project" value="InterPro"/>
</dbReference>
<feature type="domain" description="Succinylglutamate desuccinylase/Aspartoacylase catalytic" evidence="12">
    <location>
        <begin position="475"/>
        <end position="671"/>
    </location>
</feature>
<sequence>MANVVEMDYFSSFKKQLESEGIDYVANQIDFDVAPVDCLRFLAELHRVFGTERVSLLDERVRRSAFLVAGGVLTLPQDTESIRCDPSWRVQTSIPPALKDRTVDIVCMDATTEQSLIACMTSGANGVQVDFDDGFQCGWQNVRNSHTTLKNVVATRTASETSDAVLLVRPRSLNLSEFHVLVDGAPVSGSLFDFGVHMFHSVKSTIANKECDAFPERSQLGLNQEFLLAYYKLLVAIAHQRGIAATGGMSPLFPSGAATELSPEELESVYKGKLAEAELGFDGALVAHRSAVEACRKAFSNRSDIKVASIDGDIWHYHKSLLAIPKGDITLAGVNSSITVLVLYILKWLKGVGATAINGVVEDLATAEINRALLWRWIRSHIKTKEGVLISFQYVLKSAREIAMSNNVKPVDFTNLERVISILLHSHSFIDFMPTIMYPFVTTIQFEAQLGTLLEWICEGVVRVTPKQLETNRLDFLLSSGIHGNETAPIELMDKILQMISTDQLIPVGCRLLFIYGNPDSIRAGKRFIDVDINRLFNGRHSDQEYSGCLESKRAELLERISLEFFTALKPKSNLVVEQIHYDMHTAIRGSKIEKFAIYPKSNASSPKQLARLAQSDLEAVVIQNEVGRSFSWFTHSKAKVESFTLELGKASPFKQNQEIDLSRLENKLISMIDGSEGCIDLDSANNLQLFKVSREIIKKTDSFKLNLDLNYVNSIRCPVFQLPCGSKRCYDPGLYTCPKPGLICPLGHVVHASHEAKDVFNI</sequence>
<keyword evidence="14" id="KW-1185">Reference proteome</keyword>
<evidence type="ECO:0000259" key="11">
    <source>
        <dbReference type="Pfam" id="PF20659"/>
    </source>
</evidence>
<comment type="cofactor">
    <cofactor evidence="1">
        <name>Zn(2+)</name>
        <dbReference type="ChEBI" id="CHEBI:29105"/>
    </cofactor>
</comment>
<dbReference type="InterPro" id="IPR011076">
    <property type="entry name" value="Malate_synth_sf"/>
</dbReference>
<evidence type="ECO:0000256" key="1">
    <source>
        <dbReference type="ARBA" id="ARBA00001947"/>
    </source>
</evidence>
<dbReference type="InterPro" id="IPR001465">
    <property type="entry name" value="Malate_synthase_TIM"/>
</dbReference>
<accession>D3BVP6</accession>
<dbReference type="RefSeq" id="XP_020426683.1">
    <property type="nucleotide sequence ID" value="XM_020571094.1"/>
</dbReference>
<evidence type="ECO:0000256" key="4">
    <source>
        <dbReference type="ARBA" id="ARBA00022532"/>
    </source>
</evidence>
<dbReference type="InterPro" id="IPR044856">
    <property type="entry name" value="Malate_synth_C_sf"/>
</dbReference>
<evidence type="ECO:0000256" key="7">
    <source>
        <dbReference type="ARBA" id="ARBA00022801"/>
    </source>
</evidence>
<reference evidence="13 14" key="1">
    <citation type="journal article" date="2011" name="Genome Res.">
        <title>Phylogeny-wide analysis of social amoeba genomes highlights ancient origins for complex intercellular communication.</title>
        <authorList>
            <person name="Heidel A.J."/>
            <person name="Lawal H.M."/>
            <person name="Felder M."/>
            <person name="Schilde C."/>
            <person name="Helps N.R."/>
            <person name="Tunggal B."/>
            <person name="Rivero F."/>
            <person name="John U."/>
            <person name="Schleicher M."/>
            <person name="Eichinger L."/>
            <person name="Platzer M."/>
            <person name="Noegel A.A."/>
            <person name="Schaap P."/>
            <person name="Gloeckner G."/>
        </authorList>
    </citation>
    <scope>NUCLEOTIDE SEQUENCE [LARGE SCALE GENOMIC DNA]</scope>
    <source>
        <strain evidence="14">ATCC 26659 / Pp 5 / PN500</strain>
    </source>
</reference>
<dbReference type="Gene3D" id="1.20.1220.12">
    <property type="entry name" value="Malate synthase, domain III"/>
    <property type="match status" value="1"/>
</dbReference>
<evidence type="ECO:0000256" key="8">
    <source>
        <dbReference type="ARBA" id="ARBA00022833"/>
    </source>
</evidence>
<dbReference type="GO" id="GO:0006099">
    <property type="term" value="P:tricarboxylic acid cycle"/>
    <property type="evidence" value="ECO:0007669"/>
    <property type="project" value="UniProtKB-KW"/>
</dbReference>
<evidence type="ECO:0000256" key="5">
    <source>
        <dbReference type="ARBA" id="ARBA00022679"/>
    </source>
</evidence>
<dbReference type="InterPro" id="IPR048355">
    <property type="entry name" value="MS_C"/>
</dbReference>
<gene>
    <name evidence="13" type="primary">masB</name>
    <name evidence="13" type="ORF">PPL_00047</name>
</gene>
<comment type="caution">
    <text evidence="13">The sequence shown here is derived from an EMBL/GenBank/DDBJ whole genome shotgun (WGS) entry which is preliminary data.</text>
</comment>
<keyword evidence="7" id="KW-0378">Hydrolase</keyword>
<dbReference type="Pfam" id="PF01274">
    <property type="entry name" value="MS_TIM-barrel"/>
    <property type="match status" value="2"/>
</dbReference>
<name>D3BVP6_HETP5</name>
<dbReference type="GO" id="GO:0004474">
    <property type="term" value="F:malate synthase activity"/>
    <property type="evidence" value="ECO:0007669"/>
    <property type="project" value="UniProtKB-EC"/>
</dbReference>
<dbReference type="PANTHER" id="PTHR42902:SF3">
    <property type="entry name" value="MALATE SYNTHASE"/>
    <property type="match status" value="1"/>
</dbReference>
<dbReference type="Pfam" id="PF20659">
    <property type="entry name" value="MS_C"/>
    <property type="match status" value="1"/>
</dbReference>
<feature type="domain" description="Malate synthase TIM barrel" evidence="10">
    <location>
        <begin position="165"/>
        <end position="209"/>
    </location>
</feature>
<dbReference type="NCBIfam" id="NF003706">
    <property type="entry name" value="PRK05324.1"/>
    <property type="match status" value="1"/>
</dbReference>
<dbReference type="FunCoup" id="D3BVP6">
    <property type="interactions" value="97"/>
</dbReference>
<dbReference type="GO" id="GO:0046872">
    <property type="term" value="F:metal ion binding"/>
    <property type="evidence" value="ECO:0007669"/>
    <property type="project" value="UniProtKB-KW"/>
</dbReference>
<dbReference type="EC" id="2.3.3.9" evidence="2"/>
<protein>
    <recommendedName>
        <fullName evidence="2">malate synthase</fullName>
        <ecNumber evidence="2">2.3.3.9</ecNumber>
    </recommendedName>
</protein>
<evidence type="ECO:0000313" key="13">
    <source>
        <dbReference type="EMBL" id="EFA74549.1"/>
    </source>
</evidence>
<evidence type="ECO:0000259" key="10">
    <source>
        <dbReference type="Pfam" id="PF01274"/>
    </source>
</evidence>
<keyword evidence="3" id="KW-0329">Glyoxylate bypass</keyword>